<dbReference type="PANTHER" id="PTHR43000">
    <property type="entry name" value="DTDP-D-GLUCOSE 4,6-DEHYDRATASE-RELATED"/>
    <property type="match status" value="1"/>
</dbReference>
<dbReference type="EMBL" id="CP018632">
    <property type="protein sequence ID" value="ASJ74603.1"/>
    <property type="molecule type" value="Genomic_DNA"/>
</dbReference>
<sequence length="311" mass="33436">MRILITGADGFVGGSILRAAIEAGYEARGSVRKQKDTTMSPLYVETGDLVDIQDWGHLLRNVDVIVHAAGAVHSQNVASGDAENFYNQVNFETTMKMAHAASKSGIRKFIFLSSASVYGANNGHGLVDEETEVSPSGFYGASKRKAEIALSTLADSGSMEIVILRPAMIFGTNCPGNFPRLVKLVKLGLPLPFAGLDGLRTFLHVDDLNNLLLSIFQESVGPSGIYNVASADTLSLVRTCEGIAKGVGRPLKIFNISKKLLFIGGPFSRVSDVMKKLDDSLIMSVKKAEADFSWTASTETYKKIVEVANTI</sequence>
<proteinExistence type="inferred from homology"/>
<dbReference type="KEGG" id="gai:IMCC3135_22665"/>
<dbReference type="InterPro" id="IPR036291">
    <property type="entry name" value="NAD(P)-bd_dom_sf"/>
</dbReference>
<dbReference type="AlphaFoldDB" id="A0A2Z2NTK8"/>
<evidence type="ECO:0000256" key="1">
    <source>
        <dbReference type="ARBA" id="ARBA00005125"/>
    </source>
</evidence>
<dbReference type="InterPro" id="IPR001509">
    <property type="entry name" value="Epimerase_deHydtase"/>
</dbReference>
<comment type="pathway">
    <text evidence="1">Bacterial outer membrane biogenesis; LPS O-antigen biosynthesis.</text>
</comment>
<dbReference type="OrthoDB" id="9801056at2"/>
<protein>
    <submittedName>
        <fullName evidence="4">N-acetyl-alpha-D-glucosaminyl-diphospho-ditrans, octacis-undecaprenol 4-epimerase</fullName>
        <ecNumber evidence="4">5.1.3.26</ecNumber>
    </submittedName>
</protein>
<keyword evidence="4" id="KW-0413">Isomerase</keyword>
<dbReference type="Gene3D" id="3.40.50.720">
    <property type="entry name" value="NAD(P)-binding Rossmann-like Domain"/>
    <property type="match status" value="1"/>
</dbReference>
<reference evidence="4 5" key="1">
    <citation type="submission" date="2016-12" db="EMBL/GenBank/DDBJ databases">
        <authorList>
            <person name="Song W.-J."/>
            <person name="Kurnit D.M."/>
        </authorList>
    </citation>
    <scope>NUCLEOTIDE SEQUENCE [LARGE SCALE GENOMIC DNA]</scope>
    <source>
        <strain evidence="4 5">IMCC3135</strain>
    </source>
</reference>
<keyword evidence="5" id="KW-1185">Reference proteome</keyword>
<comment type="similarity">
    <text evidence="2">Belongs to the NAD(P)-dependent epimerase/dehydratase family.</text>
</comment>
<dbReference type="EC" id="5.1.3.26" evidence="4"/>
<organism evidence="4 5">
    <name type="scientific">Granulosicoccus antarcticus IMCC3135</name>
    <dbReference type="NCBI Taxonomy" id="1192854"/>
    <lineage>
        <taxon>Bacteria</taxon>
        <taxon>Pseudomonadati</taxon>
        <taxon>Pseudomonadota</taxon>
        <taxon>Gammaproteobacteria</taxon>
        <taxon>Chromatiales</taxon>
        <taxon>Granulosicoccaceae</taxon>
        <taxon>Granulosicoccus</taxon>
    </lineage>
</organism>
<evidence type="ECO:0000313" key="4">
    <source>
        <dbReference type="EMBL" id="ASJ74603.1"/>
    </source>
</evidence>
<gene>
    <name evidence="4" type="primary">gnu</name>
    <name evidence="4" type="ORF">IMCC3135_22665</name>
</gene>
<evidence type="ECO:0000259" key="3">
    <source>
        <dbReference type="Pfam" id="PF01370"/>
    </source>
</evidence>
<dbReference type="Pfam" id="PF01370">
    <property type="entry name" value="Epimerase"/>
    <property type="match status" value="1"/>
</dbReference>
<dbReference type="RefSeq" id="WP_157736196.1">
    <property type="nucleotide sequence ID" value="NZ_CP018632.1"/>
</dbReference>
<dbReference type="GO" id="GO:0016853">
    <property type="term" value="F:isomerase activity"/>
    <property type="evidence" value="ECO:0007669"/>
    <property type="project" value="UniProtKB-KW"/>
</dbReference>
<accession>A0A2Z2NTK8</accession>
<evidence type="ECO:0000256" key="2">
    <source>
        <dbReference type="ARBA" id="ARBA00007637"/>
    </source>
</evidence>
<dbReference type="SUPFAM" id="SSF51735">
    <property type="entry name" value="NAD(P)-binding Rossmann-fold domains"/>
    <property type="match status" value="1"/>
</dbReference>
<evidence type="ECO:0000313" key="5">
    <source>
        <dbReference type="Proteomes" id="UP000250079"/>
    </source>
</evidence>
<name>A0A2Z2NTK8_9GAMM</name>
<feature type="domain" description="NAD-dependent epimerase/dehydratase" evidence="3">
    <location>
        <begin position="3"/>
        <end position="229"/>
    </location>
</feature>
<dbReference type="Proteomes" id="UP000250079">
    <property type="component" value="Chromosome"/>
</dbReference>